<evidence type="ECO:0008006" key="5">
    <source>
        <dbReference type="Google" id="ProtNLM"/>
    </source>
</evidence>
<proteinExistence type="predicted"/>
<feature type="region of interest" description="Disordered" evidence="1">
    <location>
        <begin position="38"/>
        <end position="63"/>
    </location>
</feature>
<keyword evidence="2" id="KW-0732">Signal</keyword>
<name>A0AAW9QCR4_9BURK</name>
<evidence type="ECO:0000313" key="3">
    <source>
        <dbReference type="EMBL" id="MEF7612430.1"/>
    </source>
</evidence>
<keyword evidence="4" id="KW-1185">Reference proteome</keyword>
<dbReference type="Proteomes" id="UP001336250">
    <property type="component" value="Unassembled WGS sequence"/>
</dbReference>
<feature type="chain" id="PRO_5044015728" description="DUF3613 domain-containing protein" evidence="2">
    <location>
        <begin position="21"/>
        <end position="122"/>
    </location>
</feature>
<reference evidence="3 4" key="1">
    <citation type="submission" date="2024-02" db="EMBL/GenBank/DDBJ databases">
        <title>Genome sequence of Aquincola sp. MAHUQ-54.</title>
        <authorList>
            <person name="Huq M.A."/>
        </authorList>
    </citation>
    <scope>NUCLEOTIDE SEQUENCE [LARGE SCALE GENOMIC DNA]</scope>
    <source>
        <strain evidence="3 4">MAHUQ-54</strain>
    </source>
</reference>
<gene>
    <name evidence="3" type="ORF">V4F39_00820</name>
</gene>
<accession>A0AAW9QCR4</accession>
<comment type="caution">
    <text evidence="3">The sequence shown here is derived from an EMBL/GenBank/DDBJ whole genome shotgun (WGS) entry which is preliminary data.</text>
</comment>
<organism evidence="3 4">
    <name type="scientific">Aquincola agrisoli</name>
    <dbReference type="NCBI Taxonomy" id="3119538"/>
    <lineage>
        <taxon>Bacteria</taxon>
        <taxon>Pseudomonadati</taxon>
        <taxon>Pseudomonadota</taxon>
        <taxon>Betaproteobacteria</taxon>
        <taxon>Burkholderiales</taxon>
        <taxon>Sphaerotilaceae</taxon>
        <taxon>Aquincola</taxon>
    </lineage>
</organism>
<evidence type="ECO:0000256" key="2">
    <source>
        <dbReference type="SAM" id="SignalP"/>
    </source>
</evidence>
<evidence type="ECO:0000256" key="1">
    <source>
        <dbReference type="SAM" id="MobiDB-lite"/>
    </source>
</evidence>
<sequence>MLPRVLTFFVAFMLFWFGLAAPEPVAAAAAPEAAAQVETSLAGVEQGSPGHERAAGDPPGEKPFVQLHAEGAADVPALLPVRPAADAPTLTMGRPRPYATAAWLAPYLDGLQRPPAAPGIRD</sequence>
<protein>
    <recommendedName>
        <fullName evidence="5">DUF3613 domain-containing protein</fullName>
    </recommendedName>
</protein>
<feature type="signal peptide" evidence="2">
    <location>
        <begin position="1"/>
        <end position="20"/>
    </location>
</feature>
<dbReference type="EMBL" id="JAZIBG010000003">
    <property type="protein sequence ID" value="MEF7612430.1"/>
    <property type="molecule type" value="Genomic_DNA"/>
</dbReference>
<dbReference type="AlphaFoldDB" id="A0AAW9QCR4"/>
<evidence type="ECO:0000313" key="4">
    <source>
        <dbReference type="Proteomes" id="UP001336250"/>
    </source>
</evidence>
<dbReference type="RefSeq" id="WP_332287326.1">
    <property type="nucleotide sequence ID" value="NZ_JAZIBG010000003.1"/>
</dbReference>